<keyword evidence="4" id="KW-0804">Transcription</keyword>
<dbReference type="GO" id="GO:0005634">
    <property type="term" value="C:nucleus"/>
    <property type="evidence" value="ECO:0007669"/>
    <property type="project" value="UniProtKB-SubCell"/>
</dbReference>
<reference evidence="6" key="2">
    <citation type="submission" date="2020-08" db="EMBL/GenBank/DDBJ databases">
        <title>Plant Genome Project.</title>
        <authorList>
            <person name="Zhang R.-G."/>
        </authorList>
    </citation>
    <scope>NUCLEOTIDE SEQUENCE</scope>
    <source>
        <strain evidence="6">Huo1</strain>
        <tissue evidence="6">Leaf</tissue>
    </source>
</reference>
<evidence type="ECO:0008006" key="8">
    <source>
        <dbReference type="Google" id="ProtNLM"/>
    </source>
</evidence>
<dbReference type="Gene3D" id="4.10.280.10">
    <property type="entry name" value="Helix-loop-helix DNA-binding domain"/>
    <property type="match status" value="1"/>
</dbReference>
<dbReference type="PANTHER" id="PTHR38546">
    <property type="entry name" value="DNA BINDING PROTEIN"/>
    <property type="match status" value="1"/>
</dbReference>
<comment type="caution">
    <text evidence="6">The sequence shown here is derived from an EMBL/GenBank/DDBJ whole genome shotgun (WGS) entry which is preliminary data.</text>
</comment>
<dbReference type="InterPro" id="IPR036638">
    <property type="entry name" value="HLH_DNA-bd_sf"/>
</dbReference>
<keyword evidence="5" id="KW-0539">Nucleus</keyword>
<accession>A0A8X8W1B4</accession>
<sequence length="98" mass="10841">MSSRRGSASKLTEDEVNDLIFKLQASLPHESNSTSNKKFGSDLVKFQRSASKILERTCIYIKKLQKEVDDLSDVLSKRLASGDINAADAELIATLLQL</sequence>
<dbReference type="GO" id="GO:0040008">
    <property type="term" value="P:regulation of growth"/>
    <property type="evidence" value="ECO:0007669"/>
    <property type="project" value="InterPro"/>
</dbReference>
<dbReference type="GO" id="GO:0006355">
    <property type="term" value="P:regulation of DNA-templated transcription"/>
    <property type="evidence" value="ECO:0007669"/>
    <property type="project" value="InterPro"/>
</dbReference>
<evidence type="ECO:0000256" key="5">
    <source>
        <dbReference type="ARBA" id="ARBA00023242"/>
    </source>
</evidence>
<dbReference type="InterPro" id="IPR044293">
    <property type="entry name" value="PRE"/>
</dbReference>
<keyword evidence="2" id="KW-0341">Growth regulation</keyword>
<name>A0A8X8W1B4_SALSN</name>
<organism evidence="6">
    <name type="scientific">Salvia splendens</name>
    <name type="common">Scarlet sage</name>
    <dbReference type="NCBI Taxonomy" id="180675"/>
    <lineage>
        <taxon>Eukaryota</taxon>
        <taxon>Viridiplantae</taxon>
        <taxon>Streptophyta</taxon>
        <taxon>Embryophyta</taxon>
        <taxon>Tracheophyta</taxon>
        <taxon>Spermatophyta</taxon>
        <taxon>Magnoliopsida</taxon>
        <taxon>eudicotyledons</taxon>
        <taxon>Gunneridae</taxon>
        <taxon>Pentapetalae</taxon>
        <taxon>asterids</taxon>
        <taxon>lamiids</taxon>
        <taxon>Lamiales</taxon>
        <taxon>Lamiaceae</taxon>
        <taxon>Nepetoideae</taxon>
        <taxon>Mentheae</taxon>
        <taxon>Salviinae</taxon>
        <taxon>Salvia</taxon>
        <taxon>Salvia subgen. Calosphace</taxon>
        <taxon>core Calosphace</taxon>
    </lineage>
</organism>
<dbReference type="PANTHER" id="PTHR38546:SF3">
    <property type="entry name" value="DNA BINDING PROTEIN"/>
    <property type="match status" value="1"/>
</dbReference>
<comment type="subcellular location">
    <subcellularLocation>
        <location evidence="1">Nucleus</location>
    </subcellularLocation>
</comment>
<reference evidence="6" key="1">
    <citation type="submission" date="2018-01" db="EMBL/GenBank/DDBJ databases">
        <authorList>
            <person name="Mao J.F."/>
        </authorList>
    </citation>
    <scope>NUCLEOTIDE SEQUENCE</scope>
    <source>
        <strain evidence="6">Huo1</strain>
        <tissue evidence="6">Leaf</tissue>
    </source>
</reference>
<proteinExistence type="predicted"/>
<dbReference type="SUPFAM" id="SSF47459">
    <property type="entry name" value="HLH, helix-loop-helix DNA-binding domain"/>
    <property type="match status" value="1"/>
</dbReference>
<evidence type="ECO:0000256" key="3">
    <source>
        <dbReference type="ARBA" id="ARBA00023015"/>
    </source>
</evidence>
<keyword evidence="7" id="KW-1185">Reference proteome</keyword>
<dbReference type="Proteomes" id="UP000298416">
    <property type="component" value="Unassembled WGS sequence"/>
</dbReference>
<dbReference type="InterPro" id="IPR044172">
    <property type="entry name" value="ILI2-like"/>
</dbReference>
<evidence type="ECO:0000256" key="4">
    <source>
        <dbReference type="ARBA" id="ARBA00023163"/>
    </source>
</evidence>
<dbReference type="EMBL" id="PNBA02000022">
    <property type="protein sequence ID" value="KAG6386104.1"/>
    <property type="molecule type" value="Genomic_DNA"/>
</dbReference>
<gene>
    <name evidence="6" type="ORF">SASPL_154992</name>
</gene>
<evidence type="ECO:0000313" key="7">
    <source>
        <dbReference type="Proteomes" id="UP000298416"/>
    </source>
</evidence>
<evidence type="ECO:0000256" key="2">
    <source>
        <dbReference type="ARBA" id="ARBA00022604"/>
    </source>
</evidence>
<protein>
    <recommendedName>
        <fullName evidence="8">BHLH domain-containing protein</fullName>
    </recommendedName>
</protein>
<evidence type="ECO:0000313" key="6">
    <source>
        <dbReference type="EMBL" id="KAG6386104.1"/>
    </source>
</evidence>
<evidence type="ECO:0000256" key="1">
    <source>
        <dbReference type="ARBA" id="ARBA00004123"/>
    </source>
</evidence>
<dbReference type="AlphaFoldDB" id="A0A8X8W1B4"/>
<dbReference type="GO" id="GO:0046983">
    <property type="term" value="F:protein dimerization activity"/>
    <property type="evidence" value="ECO:0007669"/>
    <property type="project" value="InterPro"/>
</dbReference>
<dbReference type="Pfam" id="PF23174">
    <property type="entry name" value="bHLH_ILI"/>
    <property type="match status" value="1"/>
</dbReference>
<keyword evidence="3" id="KW-0805">Transcription regulation</keyword>